<dbReference type="RefSeq" id="WP_183860187.1">
    <property type="nucleotide sequence ID" value="NZ_JACHFH010000009.1"/>
</dbReference>
<accession>A0A840UFE9</accession>
<comment type="caution">
    <text evidence="1">The sequence shown here is derived from an EMBL/GenBank/DDBJ whole genome shotgun (WGS) entry which is preliminary data.</text>
</comment>
<dbReference type="Pfam" id="PF11209">
    <property type="entry name" value="LmeA"/>
    <property type="match status" value="1"/>
</dbReference>
<sequence length="228" mass="25526">MRKGLVVVSLIIIVLTVLTNLLLPNYISFTIRSYLKDNMKAQHIYGEIYTHPSFMIANGNIDKISYTADTALIGETEVHDLSLVGTNIKIDMSSLLEKHLKIAKAKNITMSCTIDEKSLEKLLAKRISKVHNVNVDIMPKFVTVKAEIPLLGNKILANMRGNLYTKDGNIYFKVSELDVENDLLGKISLNSMENILLIDKTKLPFDAQIDTVTQRENKLAIVASAHKE</sequence>
<organism evidence="1 2">
    <name type="scientific">Pectinatus brassicae</name>
    <dbReference type="NCBI Taxonomy" id="862415"/>
    <lineage>
        <taxon>Bacteria</taxon>
        <taxon>Bacillati</taxon>
        <taxon>Bacillota</taxon>
        <taxon>Negativicutes</taxon>
        <taxon>Selenomonadales</taxon>
        <taxon>Selenomonadaceae</taxon>
        <taxon>Pectinatus</taxon>
    </lineage>
</organism>
<dbReference type="Proteomes" id="UP000559117">
    <property type="component" value="Unassembled WGS sequence"/>
</dbReference>
<protein>
    <submittedName>
        <fullName evidence="1">Uncharacterized protein</fullName>
    </submittedName>
</protein>
<proteinExistence type="predicted"/>
<name>A0A840UFE9_9FIRM</name>
<dbReference type="EMBL" id="JACHFH010000009">
    <property type="protein sequence ID" value="MBB5335826.1"/>
    <property type="molecule type" value="Genomic_DNA"/>
</dbReference>
<evidence type="ECO:0000313" key="2">
    <source>
        <dbReference type="Proteomes" id="UP000559117"/>
    </source>
</evidence>
<dbReference type="InterPro" id="IPR021373">
    <property type="entry name" value="DUF2993"/>
</dbReference>
<gene>
    <name evidence="1" type="ORF">HNR32_000960</name>
</gene>
<reference evidence="1 2" key="1">
    <citation type="submission" date="2020-08" db="EMBL/GenBank/DDBJ databases">
        <title>Genomic Encyclopedia of Type Strains, Phase IV (KMG-IV): sequencing the most valuable type-strain genomes for metagenomic binning, comparative biology and taxonomic classification.</title>
        <authorList>
            <person name="Goeker M."/>
        </authorList>
    </citation>
    <scope>NUCLEOTIDE SEQUENCE [LARGE SCALE GENOMIC DNA]</scope>
    <source>
        <strain evidence="1 2">DSM 24661</strain>
    </source>
</reference>
<evidence type="ECO:0000313" key="1">
    <source>
        <dbReference type="EMBL" id="MBB5335826.1"/>
    </source>
</evidence>
<dbReference type="AlphaFoldDB" id="A0A840UFE9"/>
<keyword evidence="2" id="KW-1185">Reference proteome</keyword>